<dbReference type="GO" id="GO:0016020">
    <property type="term" value="C:membrane"/>
    <property type="evidence" value="ECO:0007669"/>
    <property type="project" value="UniProtKB-SubCell"/>
</dbReference>
<feature type="compositionally biased region" description="Polar residues" evidence="5">
    <location>
        <begin position="246"/>
        <end position="258"/>
    </location>
</feature>
<feature type="transmembrane region" description="Helical" evidence="6">
    <location>
        <begin position="82"/>
        <end position="101"/>
    </location>
</feature>
<evidence type="ECO:0008006" key="9">
    <source>
        <dbReference type="Google" id="ProtNLM"/>
    </source>
</evidence>
<feature type="transmembrane region" description="Helical" evidence="6">
    <location>
        <begin position="478"/>
        <end position="502"/>
    </location>
</feature>
<dbReference type="PANTHER" id="PTHR31794">
    <property type="entry name" value="AUXIN EFFLUX TRANSPORTER FAMILY PROTEIN (EUROFUNG)"/>
    <property type="match status" value="1"/>
</dbReference>
<organism evidence="7 8">
    <name type="scientific">Lomentospora prolificans</name>
    <dbReference type="NCBI Taxonomy" id="41688"/>
    <lineage>
        <taxon>Eukaryota</taxon>
        <taxon>Fungi</taxon>
        <taxon>Dikarya</taxon>
        <taxon>Ascomycota</taxon>
        <taxon>Pezizomycotina</taxon>
        <taxon>Sordariomycetes</taxon>
        <taxon>Hypocreomycetidae</taxon>
        <taxon>Microascales</taxon>
        <taxon>Microascaceae</taxon>
        <taxon>Lomentospora</taxon>
    </lineage>
</organism>
<feature type="transmembrane region" description="Helical" evidence="6">
    <location>
        <begin position="399"/>
        <end position="417"/>
    </location>
</feature>
<dbReference type="FunCoup" id="A0A2N3NB13">
    <property type="interactions" value="265"/>
</dbReference>
<dbReference type="EMBL" id="NLAX01000010">
    <property type="protein sequence ID" value="PKS09614.1"/>
    <property type="molecule type" value="Genomic_DNA"/>
</dbReference>
<evidence type="ECO:0000256" key="5">
    <source>
        <dbReference type="SAM" id="MobiDB-lite"/>
    </source>
</evidence>
<dbReference type="GO" id="GO:0055085">
    <property type="term" value="P:transmembrane transport"/>
    <property type="evidence" value="ECO:0007669"/>
    <property type="project" value="InterPro"/>
</dbReference>
<feature type="transmembrane region" description="Helical" evidence="6">
    <location>
        <begin position="48"/>
        <end position="70"/>
    </location>
</feature>
<comment type="subcellular location">
    <subcellularLocation>
        <location evidence="1">Membrane</location>
        <topology evidence="1">Multi-pass membrane protein</topology>
    </subcellularLocation>
</comment>
<dbReference type="Pfam" id="PF03547">
    <property type="entry name" value="Mem_trans"/>
    <property type="match status" value="1"/>
</dbReference>
<evidence type="ECO:0000313" key="7">
    <source>
        <dbReference type="EMBL" id="PKS09614.1"/>
    </source>
</evidence>
<feature type="transmembrane region" description="Helical" evidence="6">
    <location>
        <begin position="514"/>
        <end position="532"/>
    </location>
</feature>
<keyword evidence="4 6" id="KW-0472">Membrane</keyword>
<evidence type="ECO:0000256" key="6">
    <source>
        <dbReference type="SAM" id="Phobius"/>
    </source>
</evidence>
<gene>
    <name evidence="7" type="ORF">jhhlp_004232</name>
</gene>
<feature type="compositionally biased region" description="Basic and acidic residues" evidence="5">
    <location>
        <begin position="303"/>
        <end position="312"/>
    </location>
</feature>
<dbReference type="AlphaFoldDB" id="A0A2N3NB13"/>
<evidence type="ECO:0000256" key="2">
    <source>
        <dbReference type="ARBA" id="ARBA00022692"/>
    </source>
</evidence>
<evidence type="ECO:0000256" key="3">
    <source>
        <dbReference type="ARBA" id="ARBA00022989"/>
    </source>
</evidence>
<accession>A0A2N3NB13</accession>
<dbReference type="InterPro" id="IPR004776">
    <property type="entry name" value="Mem_transp_PIN-like"/>
</dbReference>
<evidence type="ECO:0000313" key="8">
    <source>
        <dbReference type="Proteomes" id="UP000233524"/>
    </source>
</evidence>
<reference evidence="7 8" key="1">
    <citation type="journal article" date="2017" name="G3 (Bethesda)">
        <title>First Draft Genome Sequence of the Pathogenic Fungus Lomentospora prolificans (Formerly Scedosporium prolificans).</title>
        <authorList>
            <person name="Luo R."/>
            <person name="Zimin A."/>
            <person name="Workman R."/>
            <person name="Fan Y."/>
            <person name="Pertea G."/>
            <person name="Grossman N."/>
            <person name="Wear M.P."/>
            <person name="Jia B."/>
            <person name="Miller H."/>
            <person name="Casadevall A."/>
            <person name="Timp W."/>
            <person name="Zhang S.X."/>
            <person name="Salzberg S.L."/>
        </authorList>
    </citation>
    <scope>NUCLEOTIDE SEQUENCE [LARGE SCALE GENOMIC DNA]</scope>
    <source>
        <strain evidence="7 8">JHH-5317</strain>
    </source>
</reference>
<proteinExistence type="predicted"/>
<dbReference type="VEuPathDB" id="FungiDB:jhhlp_004232"/>
<keyword evidence="8" id="KW-1185">Reference proteome</keyword>
<feature type="transmembrane region" description="Helical" evidence="6">
    <location>
        <begin position="553"/>
        <end position="576"/>
    </location>
</feature>
<sequence>MASFLDPYLNFNNYTKYSVPGDSDGSHLQSALGIGGGNHDSHPPLARLMLLVFSAILEVVCISLPGYIIARLGHFDADKQKFLANLNIMLFTPCLIFTKLASQLSIDALADLAIIPVIFIVQTAVSWTVSIIVSRVFRFHKRAANFVTAMGVFGNSNSLPISLVIAFSQTLRGLHWDKIPGDNDDDVAARGILYLLLFQQLGQLVRWSWGYHVLLAPKPKVDEEERPDFDDNDLERAERYRDDASQPPTLIHSSASDLTDSEGSEPLERTGSTEDFDQYWPAGRTPVAGGSHASPADSDDEHDANGHVKSDTRPLLSSNNSNSFLDIVSFPPIVHAQSSSSESVVDTVKSRLRKRATAAKASVHHRMSKVFNCLPTPLQRVLTKLGSWIAKIYGFAQTFMNPPLWAMLFAIVIASVPRLHDIFFEEDSFVYNSVTRAVSSSGSVAVPLILVVLGANLARNTQEHGTHDAEEQKIGTKLLVASLLSRMLLPTLIMAPIIALFAKFAPVSILDDPIFVIVCFLLTGAPSALQLAQICQLNGVYEGVMAKILFQSYVIWILPSTMVLVMCALEVVEWAAKRQ</sequence>
<dbReference type="InParanoid" id="A0A2N3NB13"/>
<comment type="caution">
    <text evidence="7">The sequence shown here is derived from an EMBL/GenBank/DDBJ whole genome shotgun (WGS) entry which is preliminary data.</text>
</comment>
<name>A0A2N3NB13_9PEZI</name>
<protein>
    <recommendedName>
        <fullName evidence="9">Transporter</fullName>
    </recommendedName>
</protein>
<feature type="transmembrane region" description="Helical" evidence="6">
    <location>
        <begin position="113"/>
        <end position="134"/>
    </location>
</feature>
<dbReference type="GO" id="GO:0005783">
    <property type="term" value="C:endoplasmic reticulum"/>
    <property type="evidence" value="ECO:0007669"/>
    <property type="project" value="TreeGrafter"/>
</dbReference>
<feature type="region of interest" description="Disordered" evidence="5">
    <location>
        <begin position="239"/>
        <end position="315"/>
    </location>
</feature>
<dbReference type="PANTHER" id="PTHR31794:SF2">
    <property type="entry name" value="AUXIN EFFLUX TRANSPORTER FAMILY PROTEIN (EUROFUNG)"/>
    <property type="match status" value="1"/>
</dbReference>
<evidence type="ECO:0000256" key="4">
    <source>
        <dbReference type="ARBA" id="ARBA00023136"/>
    </source>
</evidence>
<dbReference type="Proteomes" id="UP000233524">
    <property type="component" value="Unassembled WGS sequence"/>
</dbReference>
<keyword evidence="3 6" id="KW-1133">Transmembrane helix</keyword>
<dbReference type="STRING" id="41688.A0A2N3NB13"/>
<evidence type="ECO:0000256" key="1">
    <source>
        <dbReference type="ARBA" id="ARBA00004141"/>
    </source>
</evidence>
<feature type="transmembrane region" description="Helical" evidence="6">
    <location>
        <begin position="437"/>
        <end position="458"/>
    </location>
</feature>
<dbReference type="OrthoDB" id="2499604at2759"/>
<keyword evidence="2 6" id="KW-0812">Transmembrane</keyword>